<dbReference type="AlphaFoldDB" id="A0A811LRI8"/>
<feature type="transmembrane region" description="Helical" evidence="6">
    <location>
        <begin position="73"/>
        <end position="93"/>
    </location>
</feature>
<keyword evidence="3 6" id="KW-0812">Transmembrane</keyword>
<dbReference type="Gene3D" id="1.20.1250.20">
    <property type="entry name" value="MFS general substrate transporter like domains"/>
    <property type="match status" value="2"/>
</dbReference>
<evidence type="ECO:0000256" key="5">
    <source>
        <dbReference type="ARBA" id="ARBA00023136"/>
    </source>
</evidence>
<proteinExistence type="predicted"/>
<sequence>MVAVTTESAECNSNTNYTINNRSRKTIVAIIYVALMIDYMLTTVVVPIVPDYLLKLWNKENGNKTVDFSETSFPVGALFGSKSVVQIVFNLIAGPLTNRIGYSVVMTFGFFLLIASTMTFAFSRTYWALFAARSVQGIGSAFTTTAGLGLIAKMYTEESERGKAIGTALGGLALGCILGPLYGGVLYEYGGMLLPFGLLALFTLIDAGVQAVLLRPKFEREDVEGTKVGTLLVDPYIVIASGAIFVSNMTISVMEPTIPLWMIERWDSSTIVQGLIFFPQTLGYLINTQFLGALTYKYGRWKCTVLGMIICGIAGIALPFCPNVYYLIIPIAFTGIGVGMVDSTMFPTLGTVVDKRHASAYGSVYAIGDSAVCVAFAVGPFLAGYLVKLMGFKVTMFCVAGLNFIYAPVVIFLKELSKMERTHLSTNNQSSASSTTICKDDQLSVISFTSVNNSQTTQRSS</sequence>
<dbReference type="InterPro" id="IPR036259">
    <property type="entry name" value="MFS_trans_sf"/>
</dbReference>
<accession>A0A811LRI8</accession>
<evidence type="ECO:0000256" key="4">
    <source>
        <dbReference type="ARBA" id="ARBA00022989"/>
    </source>
</evidence>
<reference evidence="8" key="1">
    <citation type="submission" date="2020-09" db="EMBL/GenBank/DDBJ databases">
        <authorList>
            <person name="Kikuchi T."/>
        </authorList>
    </citation>
    <scope>NUCLEOTIDE SEQUENCE</scope>
    <source>
        <strain evidence="8">SH1</strain>
    </source>
</reference>
<dbReference type="PANTHER" id="PTHR23506:SF23">
    <property type="entry name" value="GH10249P"/>
    <property type="match status" value="1"/>
</dbReference>
<evidence type="ECO:0000256" key="1">
    <source>
        <dbReference type="ARBA" id="ARBA00004141"/>
    </source>
</evidence>
<organism evidence="8 9">
    <name type="scientific">Bursaphelenchus okinawaensis</name>
    <dbReference type="NCBI Taxonomy" id="465554"/>
    <lineage>
        <taxon>Eukaryota</taxon>
        <taxon>Metazoa</taxon>
        <taxon>Ecdysozoa</taxon>
        <taxon>Nematoda</taxon>
        <taxon>Chromadorea</taxon>
        <taxon>Rhabditida</taxon>
        <taxon>Tylenchina</taxon>
        <taxon>Tylenchomorpha</taxon>
        <taxon>Aphelenchoidea</taxon>
        <taxon>Aphelenchoididae</taxon>
        <taxon>Bursaphelenchus</taxon>
    </lineage>
</organism>
<comment type="caution">
    <text evidence="8">The sequence shown here is derived from an EMBL/GenBank/DDBJ whole genome shotgun (WGS) entry which is preliminary data.</text>
</comment>
<feature type="transmembrane region" description="Helical" evidence="6">
    <location>
        <begin position="274"/>
        <end position="294"/>
    </location>
</feature>
<evidence type="ECO:0000259" key="7">
    <source>
        <dbReference type="PROSITE" id="PS50850"/>
    </source>
</evidence>
<dbReference type="Proteomes" id="UP000783686">
    <property type="component" value="Unassembled WGS sequence"/>
</dbReference>
<feature type="transmembrane region" description="Helical" evidence="6">
    <location>
        <begin position="324"/>
        <end position="346"/>
    </location>
</feature>
<dbReference type="PROSITE" id="PS50850">
    <property type="entry name" value="MFS"/>
    <property type="match status" value="1"/>
</dbReference>
<dbReference type="Proteomes" id="UP000614601">
    <property type="component" value="Unassembled WGS sequence"/>
</dbReference>
<dbReference type="GO" id="GO:0005335">
    <property type="term" value="F:serotonin:sodium:chloride symporter activity"/>
    <property type="evidence" value="ECO:0007669"/>
    <property type="project" value="TreeGrafter"/>
</dbReference>
<feature type="domain" description="Major facilitator superfamily (MFS) profile" evidence="7">
    <location>
        <begin position="27"/>
        <end position="418"/>
    </location>
</feature>
<feature type="transmembrane region" description="Helical" evidence="6">
    <location>
        <begin position="394"/>
        <end position="413"/>
    </location>
</feature>
<dbReference type="InterPro" id="IPR020846">
    <property type="entry name" value="MFS_dom"/>
</dbReference>
<feature type="transmembrane region" description="Helical" evidence="6">
    <location>
        <begin position="100"/>
        <end position="122"/>
    </location>
</feature>
<evidence type="ECO:0000313" key="9">
    <source>
        <dbReference type="Proteomes" id="UP000614601"/>
    </source>
</evidence>
<dbReference type="GO" id="GO:0015842">
    <property type="term" value="P:aminergic neurotransmitter loading into synaptic vesicle"/>
    <property type="evidence" value="ECO:0007669"/>
    <property type="project" value="TreeGrafter"/>
</dbReference>
<feature type="transmembrane region" description="Helical" evidence="6">
    <location>
        <begin position="301"/>
        <end position="318"/>
    </location>
</feature>
<gene>
    <name evidence="8" type="ORF">BOKJ2_LOCUS13717</name>
</gene>
<keyword evidence="5 6" id="KW-0472">Membrane</keyword>
<dbReference type="OrthoDB" id="5833990at2759"/>
<name>A0A811LRI8_9BILA</name>
<dbReference type="EMBL" id="CAJFDH010000006">
    <property type="protein sequence ID" value="CAD5229658.1"/>
    <property type="molecule type" value="Genomic_DNA"/>
</dbReference>
<evidence type="ECO:0000256" key="2">
    <source>
        <dbReference type="ARBA" id="ARBA00022448"/>
    </source>
</evidence>
<keyword evidence="2" id="KW-0813">Transport</keyword>
<evidence type="ECO:0000313" key="8">
    <source>
        <dbReference type="EMBL" id="CAD5229658.1"/>
    </source>
</evidence>
<feature type="transmembrane region" description="Helical" evidence="6">
    <location>
        <begin position="358"/>
        <end position="382"/>
    </location>
</feature>
<evidence type="ECO:0000256" key="6">
    <source>
        <dbReference type="SAM" id="Phobius"/>
    </source>
</evidence>
<keyword evidence="4 6" id="KW-1133">Transmembrane helix</keyword>
<keyword evidence="9" id="KW-1185">Reference proteome</keyword>
<feature type="transmembrane region" description="Helical" evidence="6">
    <location>
        <begin position="164"/>
        <end position="187"/>
    </location>
</feature>
<evidence type="ECO:0000256" key="3">
    <source>
        <dbReference type="ARBA" id="ARBA00022692"/>
    </source>
</evidence>
<dbReference type="InterPro" id="IPR050930">
    <property type="entry name" value="MFS_Vesicular_Transporter"/>
</dbReference>
<dbReference type="EMBL" id="CAJFCW020000006">
    <property type="protein sequence ID" value="CAG9127159.1"/>
    <property type="molecule type" value="Genomic_DNA"/>
</dbReference>
<dbReference type="GO" id="GO:0043195">
    <property type="term" value="C:terminal bouton"/>
    <property type="evidence" value="ECO:0007669"/>
    <property type="project" value="TreeGrafter"/>
</dbReference>
<protein>
    <recommendedName>
        <fullName evidence="7">Major facilitator superfamily (MFS) profile domain-containing protein</fullName>
    </recommendedName>
</protein>
<dbReference type="SUPFAM" id="SSF103473">
    <property type="entry name" value="MFS general substrate transporter"/>
    <property type="match status" value="1"/>
</dbReference>
<dbReference type="GO" id="GO:0030672">
    <property type="term" value="C:synaptic vesicle membrane"/>
    <property type="evidence" value="ECO:0007669"/>
    <property type="project" value="TreeGrafter"/>
</dbReference>
<dbReference type="PANTHER" id="PTHR23506">
    <property type="entry name" value="GH10249P"/>
    <property type="match status" value="1"/>
</dbReference>
<dbReference type="InterPro" id="IPR011701">
    <property type="entry name" value="MFS"/>
</dbReference>
<feature type="transmembrane region" description="Helical" evidence="6">
    <location>
        <begin position="134"/>
        <end position="152"/>
    </location>
</feature>
<feature type="transmembrane region" description="Helical" evidence="6">
    <location>
        <begin position="193"/>
        <end position="214"/>
    </location>
</feature>
<feature type="transmembrane region" description="Helical" evidence="6">
    <location>
        <begin position="235"/>
        <end position="254"/>
    </location>
</feature>
<feature type="transmembrane region" description="Helical" evidence="6">
    <location>
        <begin position="27"/>
        <end position="53"/>
    </location>
</feature>
<dbReference type="Pfam" id="PF07690">
    <property type="entry name" value="MFS_1"/>
    <property type="match status" value="2"/>
</dbReference>
<comment type="subcellular location">
    <subcellularLocation>
        <location evidence="1">Membrane</location>
        <topology evidence="1">Multi-pass membrane protein</topology>
    </subcellularLocation>
</comment>